<dbReference type="GO" id="GO:0005634">
    <property type="term" value="C:nucleus"/>
    <property type="evidence" value="ECO:0007669"/>
    <property type="project" value="UniProtKB-SubCell"/>
</dbReference>
<dbReference type="GO" id="GO:0019237">
    <property type="term" value="F:centromeric DNA binding"/>
    <property type="evidence" value="ECO:0007669"/>
    <property type="project" value="InterPro"/>
</dbReference>
<evidence type="ECO:0000313" key="6">
    <source>
        <dbReference type="Proteomes" id="UP001386955"/>
    </source>
</evidence>
<gene>
    <name evidence="5" type="ORF">VNO78_10847</name>
</gene>
<dbReference type="PANTHER" id="PTHR16684:SF11">
    <property type="entry name" value="CENTROMERE PROTEIN C"/>
    <property type="match status" value="1"/>
</dbReference>
<protein>
    <recommendedName>
        <fullName evidence="7">Centromere protein C</fullName>
    </recommendedName>
</protein>
<comment type="subcellular location">
    <subcellularLocation>
        <location evidence="1">Nucleus</location>
    </subcellularLocation>
</comment>
<dbReference type="AlphaFoldDB" id="A0AAN9SMU5"/>
<dbReference type="EMBL" id="JAYMYS010000003">
    <property type="protein sequence ID" value="KAK7399660.1"/>
    <property type="molecule type" value="Genomic_DNA"/>
</dbReference>
<feature type="region of interest" description="Disordered" evidence="4">
    <location>
        <begin position="433"/>
        <end position="456"/>
    </location>
</feature>
<feature type="region of interest" description="Disordered" evidence="4">
    <location>
        <begin position="113"/>
        <end position="145"/>
    </location>
</feature>
<feature type="region of interest" description="Disordered" evidence="4">
    <location>
        <begin position="195"/>
        <end position="222"/>
    </location>
</feature>
<comment type="caution">
    <text evidence="5">The sequence shown here is derived from an EMBL/GenBank/DDBJ whole genome shotgun (WGS) entry which is preliminary data.</text>
</comment>
<dbReference type="PANTHER" id="PTHR16684">
    <property type="entry name" value="CENTROMERE PROTEIN C"/>
    <property type="match status" value="1"/>
</dbReference>
<reference evidence="5 6" key="1">
    <citation type="submission" date="2024-01" db="EMBL/GenBank/DDBJ databases">
        <title>The genomes of 5 underutilized Papilionoideae crops provide insights into root nodulation and disease resistanc.</title>
        <authorList>
            <person name="Jiang F."/>
        </authorList>
    </citation>
    <scope>NUCLEOTIDE SEQUENCE [LARGE SCALE GENOMIC DNA]</scope>
    <source>
        <strain evidence="5">DUOXIRENSHENG_FW03</strain>
        <tissue evidence="5">Leaves</tissue>
    </source>
</reference>
<evidence type="ECO:0008006" key="7">
    <source>
        <dbReference type="Google" id="ProtNLM"/>
    </source>
</evidence>
<evidence type="ECO:0000256" key="2">
    <source>
        <dbReference type="ARBA" id="ARBA00010291"/>
    </source>
</evidence>
<dbReference type="Proteomes" id="UP001386955">
    <property type="component" value="Unassembled WGS sequence"/>
</dbReference>
<dbReference type="GO" id="GO:0000776">
    <property type="term" value="C:kinetochore"/>
    <property type="evidence" value="ECO:0007669"/>
    <property type="project" value="InterPro"/>
</dbReference>
<organism evidence="5 6">
    <name type="scientific">Psophocarpus tetragonolobus</name>
    <name type="common">Winged bean</name>
    <name type="synonym">Dolichos tetragonolobus</name>
    <dbReference type="NCBI Taxonomy" id="3891"/>
    <lineage>
        <taxon>Eukaryota</taxon>
        <taxon>Viridiplantae</taxon>
        <taxon>Streptophyta</taxon>
        <taxon>Embryophyta</taxon>
        <taxon>Tracheophyta</taxon>
        <taxon>Spermatophyta</taxon>
        <taxon>Magnoliopsida</taxon>
        <taxon>eudicotyledons</taxon>
        <taxon>Gunneridae</taxon>
        <taxon>Pentapetalae</taxon>
        <taxon>rosids</taxon>
        <taxon>fabids</taxon>
        <taxon>Fabales</taxon>
        <taxon>Fabaceae</taxon>
        <taxon>Papilionoideae</taxon>
        <taxon>50 kb inversion clade</taxon>
        <taxon>NPAAA clade</taxon>
        <taxon>indigoferoid/millettioid clade</taxon>
        <taxon>Phaseoleae</taxon>
        <taxon>Psophocarpus</taxon>
    </lineage>
</organism>
<name>A0AAN9SMU5_PSOTE</name>
<keyword evidence="6" id="KW-1185">Reference proteome</keyword>
<accession>A0AAN9SMU5</accession>
<dbReference type="GO" id="GO:0051382">
    <property type="term" value="P:kinetochore assembly"/>
    <property type="evidence" value="ECO:0007669"/>
    <property type="project" value="InterPro"/>
</dbReference>
<evidence type="ECO:0000256" key="4">
    <source>
        <dbReference type="SAM" id="MobiDB-lite"/>
    </source>
</evidence>
<dbReference type="InterPro" id="IPR028386">
    <property type="entry name" value="CENP-C/Mif2/cnp3"/>
</dbReference>
<proteinExistence type="inferred from homology"/>
<evidence type="ECO:0000313" key="5">
    <source>
        <dbReference type="EMBL" id="KAK7399660.1"/>
    </source>
</evidence>
<evidence type="ECO:0000256" key="3">
    <source>
        <dbReference type="ARBA" id="ARBA00023242"/>
    </source>
</evidence>
<feature type="region of interest" description="Disordered" evidence="4">
    <location>
        <begin position="471"/>
        <end position="499"/>
    </location>
</feature>
<keyword evidence="3" id="KW-0539">Nucleus</keyword>
<sequence>MRRNRTVDVPEWLSGMTRNHVGSARAGSNPAVHVFIFTLESKEGRKGFGKDGASVMDPLANYRGLSLFPQASFTPSKPCNAEEDLRTIHTHLTSMALRSSDKLLQQAKSIVDGNPELFNPSQSTNFPEEDNEFRRPQRPGLGLKRPRFSFKPTKKQSVETLLPTLDLDRLKDPAEFFAAHERLENAKKEIQKQLDAASFESDPDNKAARPRQRRPGLLGNNQLSITYKHRYPRETPDDVLSYQDTLGSQILVPAAENTDKAGARMASSEDAVMDSSATEANKLIDLLDGLLRCNSEDLEGDSAITHLQEKLQIKPIALEKFSVPDFPDNQVVDLKSLQGNKSKPKKPLSEVHNLMKGIDMNKKTPLRKSVQCPVQQLASPTPPRSPFTLLSSLKQHILRSRLSMNPFSAHEIDHLSGKNYSPTHMTSTVLETDRNCNNSSEIPREDNSRKSPNKLNLSSIEDIVGVGGTSLAEDTVRNGTSTSQKSVEDDSTEPDVNIVSNEPHVDMDIDVGGSALGGRVVDGHEDGPGIKAHVMEDDIFVGGTSLAEDIVRNATGTSQKCVEDNSMEPRINANTDSNEPHVDMDVDVGGSGLGEKVMDGTEDESNFGAHVMEDDIAVGKPSTVLNIKEAESCLSTDNADNMQKFSASSPTNPLADQLKHAGYQRNAMNKCTRRSDDDPEHCLQEKKDDSMVRVNRQKKVKSRVQKVFKDKELSKGKSLAAAGTSWTSGLRRSTRNRTRPLEYWKGERQVYGRIHESLVTVIGVKCMSPGSDGKPIMKAKSYVSDEHKELFELASLY</sequence>
<dbReference type="GO" id="GO:0051455">
    <property type="term" value="P:spindle attachment to meiosis I kinetochore"/>
    <property type="evidence" value="ECO:0007669"/>
    <property type="project" value="TreeGrafter"/>
</dbReference>
<comment type="similarity">
    <text evidence="2">Belongs to the CENP-C/MIF2 family.</text>
</comment>
<evidence type="ECO:0000256" key="1">
    <source>
        <dbReference type="ARBA" id="ARBA00004123"/>
    </source>
</evidence>
<dbReference type="GO" id="GO:0051315">
    <property type="term" value="P:attachment of mitotic spindle microtubules to kinetochore"/>
    <property type="evidence" value="ECO:0007669"/>
    <property type="project" value="TreeGrafter"/>
</dbReference>